<dbReference type="EMBL" id="JAIRBB010000003">
    <property type="protein sequence ID" value="MCG2430765.1"/>
    <property type="molecule type" value="Genomic_DNA"/>
</dbReference>
<dbReference type="AlphaFoldDB" id="A0A9X1R123"/>
<keyword evidence="2" id="KW-1185">Reference proteome</keyword>
<evidence type="ECO:0000313" key="2">
    <source>
        <dbReference type="Proteomes" id="UP001139462"/>
    </source>
</evidence>
<gene>
    <name evidence="1" type="ORF">K8344_06510</name>
</gene>
<organism evidence="1 2">
    <name type="scientific">Aequorivita xiaoshiensis</name>
    <dbReference type="NCBI Taxonomy" id="2874476"/>
    <lineage>
        <taxon>Bacteria</taxon>
        <taxon>Pseudomonadati</taxon>
        <taxon>Bacteroidota</taxon>
        <taxon>Flavobacteriia</taxon>
        <taxon>Flavobacteriales</taxon>
        <taxon>Flavobacteriaceae</taxon>
        <taxon>Aequorivita</taxon>
    </lineage>
</organism>
<protein>
    <submittedName>
        <fullName evidence="1">Uncharacterized protein</fullName>
    </submittedName>
</protein>
<name>A0A9X1R123_9FLAO</name>
<sequence length="163" mass="19145">MMKTYALLFLLICVQCKNKNDCKEGIGNKSFEISKIYFIRDSIFVDNDSKIKFILSTKNDFLNEYVKNNSPLRINIVLSGKKLELNQLGRIRYSENDGYIEIVTTAPLYRKNNDDFFSDNKKIFQSIECLSFIMGTKNYPLRRVKSMEYLNFEQGIERDKKSN</sequence>
<dbReference type="Proteomes" id="UP001139462">
    <property type="component" value="Unassembled WGS sequence"/>
</dbReference>
<reference evidence="1" key="1">
    <citation type="submission" date="2021-09" db="EMBL/GenBank/DDBJ databases">
        <title>Genome of Aequorivita sp. strain F64183.</title>
        <authorList>
            <person name="Wang Y."/>
        </authorList>
    </citation>
    <scope>NUCLEOTIDE SEQUENCE</scope>
    <source>
        <strain evidence="1">F64183</strain>
    </source>
</reference>
<proteinExistence type="predicted"/>
<accession>A0A9X1R123</accession>
<comment type="caution">
    <text evidence="1">The sequence shown here is derived from an EMBL/GenBank/DDBJ whole genome shotgun (WGS) entry which is preliminary data.</text>
</comment>
<evidence type="ECO:0000313" key="1">
    <source>
        <dbReference type="EMBL" id="MCG2430765.1"/>
    </source>
</evidence>
<dbReference type="RefSeq" id="WP_185099670.1">
    <property type="nucleotide sequence ID" value="NZ_JAIRBB010000003.1"/>
</dbReference>